<dbReference type="EMBL" id="JBHRTS010000003">
    <property type="protein sequence ID" value="MFC3193850.1"/>
    <property type="molecule type" value="Genomic_DNA"/>
</dbReference>
<evidence type="ECO:0000259" key="6">
    <source>
        <dbReference type="Pfam" id="PF00588"/>
    </source>
</evidence>
<gene>
    <name evidence="5" type="primary">trmJ</name>
    <name evidence="7" type="ORF">ACFODZ_06330</name>
</gene>
<dbReference type="Gene3D" id="3.40.1280.10">
    <property type="match status" value="1"/>
</dbReference>
<keyword evidence="3" id="KW-0808">Transferase</keyword>
<keyword evidence="5" id="KW-0819">tRNA processing</keyword>
<evidence type="ECO:0000313" key="8">
    <source>
        <dbReference type="Proteomes" id="UP001595533"/>
    </source>
</evidence>
<evidence type="ECO:0000256" key="4">
    <source>
        <dbReference type="ARBA" id="ARBA00022691"/>
    </source>
</evidence>
<dbReference type="GO" id="GO:0032259">
    <property type="term" value="P:methylation"/>
    <property type="evidence" value="ECO:0007669"/>
    <property type="project" value="UniProtKB-KW"/>
</dbReference>
<dbReference type="Pfam" id="PF00588">
    <property type="entry name" value="SpoU_methylase"/>
    <property type="match status" value="1"/>
</dbReference>
<dbReference type="PANTHER" id="PTHR42786">
    <property type="entry name" value="TRNA/RRNA METHYLTRANSFERASE"/>
    <property type="match status" value="1"/>
</dbReference>
<dbReference type="InterPro" id="IPR029028">
    <property type="entry name" value="Alpha/beta_knot_MTases"/>
</dbReference>
<dbReference type="PIRSF" id="PIRSF004808">
    <property type="entry name" value="LasT"/>
    <property type="match status" value="1"/>
</dbReference>
<evidence type="ECO:0000256" key="1">
    <source>
        <dbReference type="ARBA" id="ARBA00007228"/>
    </source>
</evidence>
<evidence type="ECO:0000256" key="3">
    <source>
        <dbReference type="ARBA" id="ARBA00022679"/>
    </source>
</evidence>
<keyword evidence="2 5" id="KW-0489">Methyltransferase</keyword>
<keyword evidence="8" id="KW-1185">Reference proteome</keyword>
<comment type="catalytic activity">
    <reaction evidence="5">
        <text>uridine(32) in tRNA + S-adenosyl-L-methionine = 2'-O-methyluridine(32) in tRNA + S-adenosyl-L-homocysteine + H(+)</text>
        <dbReference type="Rhea" id="RHEA:42936"/>
        <dbReference type="Rhea" id="RHEA-COMP:10107"/>
        <dbReference type="Rhea" id="RHEA-COMP:10290"/>
        <dbReference type="ChEBI" id="CHEBI:15378"/>
        <dbReference type="ChEBI" id="CHEBI:57856"/>
        <dbReference type="ChEBI" id="CHEBI:59789"/>
        <dbReference type="ChEBI" id="CHEBI:65315"/>
        <dbReference type="ChEBI" id="CHEBI:74478"/>
        <dbReference type="EC" id="2.1.1.200"/>
    </reaction>
</comment>
<dbReference type="GO" id="GO:0008168">
    <property type="term" value="F:methyltransferase activity"/>
    <property type="evidence" value="ECO:0007669"/>
    <property type="project" value="UniProtKB-KW"/>
</dbReference>
<name>A0ABV7J6T8_9GAMM</name>
<accession>A0ABV7J6T8</accession>
<dbReference type="Gene3D" id="1.10.8.590">
    <property type="match status" value="1"/>
</dbReference>
<dbReference type="RefSeq" id="WP_077411354.1">
    <property type="nucleotide sequence ID" value="NZ_JBHRTS010000003.1"/>
</dbReference>
<comment type="function">
    <text evidence="5">Catalyzes the formation of 2'O-methylated cytidine (Cm32) or 2'O-methylated uridine (Um32) at position 32 in tRNA.</text>
</comment>
<dbReference type="NCBIfam" id="TIGR00050">
    <property type="entry name" value="rRNA_methyl_1"/>
    <property type="match status" value="1"/>
</dbReference>
<dbReference type="Proteomes" id="UP001595533">
    <property type="component" value="Unassembled WGS sequence"/>
</dbReference>
<evidence type="ECO:0000313" key="7">
    <source>
        <dbReference type="EMBL" id="MFC3193850.1"/>
    </source>
</evidence>
<dbReference type="CDD" id="cd18093">
    <property type="entry name" value="SpoU-like_TrmJ"/>
    <property type="match status" value="1"/>
</dbReference>
<keyword evidence="4 5" id="KW-0949">S-adenosyl-L-methionine</keyword>
<feature type="domain" description="tRNA/rRNA methyltransferase SpoU type" evidence="6">
    <location>
        <begin position="7"/>
        <end position="156"/>
    </location>
</feature>
<proteinExistence type="inferred from homology"/>
<organism evidence="7 8">
    <name type="scientific">Marinicella sediminis</name>
    <dbReference type="NCBI Taxonomy" id="1792834"/>
    <lineage>
        <taxon>Bacteria</taxon>
        <taxon>Pseudomonadati</taxon>
        <taxon>Pseudomonadota</taxon>
        <taxon>Gammaproteobacteria</taxon>
        <taxon>Lysobacterales</taxon>
        <taxon>Marinicellaceae</taxon>
        <taxon>Marinicella</taxon>
    </lineage>
</organism>
<comment type="catalytic activity">
    <reaction evidence="5">
        <text>cytidine(32) in tRNA + S-adenosyl-L-methionine = 2'-O-methylcytidine(32) in tRNA + S-adenosyl-L-homocysteine + H(+)</text>
        <dbReference type="Rhea" id="RHEA:42932"/>
        <dbReference type="Rhea" id="RHEA-COMP:10288"/>
        <dbReference type="Rhea" id="RHEA-COMP:10289"/>
        <dbReference type="ChEBI" id="CHEBI:15378"/>
        <dbReference type="ChEBI" id="CHEBI:57856"/>
        <dbReference type="ChEBI" id="CHEBI:59789"/>
        <dbReference type="ChEBI" id="CHEBI:74495"/>
        <dbReference type="ChEBI" id="CHEBI:82748"/>
        <dbReference type="EC" id="2.1.1.200"/>
    </reaction>
</comment>
<comment type="similarity">
    <text evidence="1">Belongs to the class IV-like SAM-binding methyltransferase superfamily. RNA methyltransferase TrmH family.</text>
</comment>
<sequence length="244" mass="27207">MNRLENIRFVLSNTSHAGNIGGSARAMKVMGLTKLHLINPTDHPSSEATARASGADDVLYHAGIHDDLDQAIAPCTLVMGTSARNRGMDIEVIELQQAAKMMVAAASSEQVALLFGQERFGLTNEEMQRCHYLVRMPANPEYASLNLAAAVQVAAYELRMNWLAVAQQVAEERSEEVPFATAAKMQGFYEHLFQVMHEVDFMQAENQASLAEKLRMMFNRLRIEKHEMDILRGFLSAVNKNIKK</sequence>
<dbReference type="InterPro" id="IPR001537">
    <property type="entry name" value="SpoU_MeTrfase"/>
</dbReference>
<dbReference type="InterPro" id="IPR029026">
    <property type="entry name" value="tRNA_m1G_MTases_N"/>
</dbReference>
<evidence type="ECO:0000256" key="5">
    <source>
        <dbReference type="RuleBase" id="RU362024"/>
    </source>
</evidence>
<dbReference type="PANTHER" id="PTHR42786:SF2">
    <property type="entry name" value="TRNA (CYTIDINE_URIDINE-2'-O-)-METHYLTRANSFERASE TRMJ"/>
    <property type="match status" value="1"/>
</dbReference>
<comment type="caution">
    <text evidence="7">The sequence shown here is derived from an EMBL/GenBank/DDBJ whole genome shotgun (WGS) entry which is preliminary data.</text>
</comment>
<keyword evidence="5" id="KW-0963">Cytoplasm</keyword>
<dbReference type="EC" id="2.1.1.200" evidence="5"/>
<reference evidence="8" key="1">
    <citation type="journal article" date="2019" name="Int. J. Syst. Evol. Microbiol.">
        <title>The Global Catalogue of Microorganisms (GCM) 10K type strain sequencing project: providing services to taxonomists for standard genome sequencing and annotation.</title>
        <authorList>
            <consortium name="The Broad Institute Genomics Platform"/>
            <consortium name="The Broad Institute Genome Sequencing Center for Infectious Disease"/>
            <person name="Wu L."/>
            <person name="Ma J."/>
        </authorList>
    </citation>
    <scope>NUCLEOTIDE SEQUENCE [LARGE SCALE GENOMIC DNA]</scope>
    <source>
        <strain evidence="8">KCTC 42953</strain>
    </source>
</reference>
<evidence type="ECO:0000256" key="2">
    <source>
        <dbReference type="ARBA" id="ARBA00022603"/>
    </source>
</evidence>
<dbReference type="InterPro" id="IPR004384">
    <property type="entry name" value="RNA_MeTrfase_TrmJ/LasT"/>
</dbReference>
<comment type="subunit">
    <text evidence="5">Homodimer.</text>
</comment>
<comment type="subcellular location">
    <subcellularLocation>
        <location evidence="5">Cytoplasm</location>
    </subcellularLocation>
</comment>
<dbReference type="SUPFAM" id="SSF75217">
    <property type="entry name" value="alpha/beta knot"/>
    <property type="match status" value="1"/>
</dbReference>
<protein>
    <recommendedName>
        <fullName evidence="5">tRNA (cytidine/uridine-2'-O-)-methyltransferase TrmJ</fullName>
        <ecNumber evidence="5">2.1.1.200</ecNumber>
    </recommendedName>
    <alternativeName>
        <fullName evidence="5">tRNA (cytidine(32)/uridine(32)-2'-O)-methyltransferase</fullName>
    </alternativeName>
    <alternativeName>
        <fullName evidence="5">tRNA Cm32/Um32 methyltransferase</fullName>
    </alternativeName>
</protein>